<gene>
    <name evidence="2" type="ORF">mvi_65250</name>
</gene>
<proteinExistence type="predicted"/>
<geneLocation type="plasmid" evidence="2 3">
    <name>pVL1_5</name>
</geneLocation>
<accession>A0A8H8X0Y9</accession>
<dbReference type="RefSeq" id="WP_207184156.1">
    <property type="nucleotide sequence ID" value="NZ_AP024150.1"/>
</dbReference>
<dbReference type="AlphaFoldDB" id="A0A8H8X0Y9"/>
<organism evidence="2 3">
    <name type="scientific">Methylobacterium indicum</name>
    <dbReference type="NCBI Taxonomy" id="1775910"/>
    <lineage>
        <taxon>Bacteria</taxon>
        <taxon>Pseudomonadati</taxon>
        <taxon>Pseudomonadota</taxon>
        <taxon>Alphaproteobacteria</taxon>
        <taxon>Hyphomicrobiales</taxon>
        <taxon>Methylobacteriaceae</taxon>
        <taxon>Methylobacterium</taxon>
    </lineage>
</organism>
<reference evidence="2" key="1">
    <citation type="submission" date="2020-11" db="EMBL/GenBank/DDBJ databases">
        <title>Complete genome sequence of a novel pathogenic Methylobacterium strain isolated from rice in Vietnam.</title>
        <authorList>
            <person name="Lai K."/>
            <person name="Okazaki S."/>
            <person name="Higashi K."/>
            <person name="Mori H."/>
            <person name="Toyoda A."/>
            <person name="Kurokawa K."/>
        </authorList>
    </citation>
    <scope>NUCLEOTIDE SEQUENCE</scope>
    <source>
        <strain evidence="2">VL1</strain>
        <plasmid evidence="2">pVL1_5</plasmid>
    </source>
</reference>
<dbReference type="KEGG" id="mind:mvi_65250"/>
<dbReference type="EMBL" id="AP024150">
    <property type="protein sequence ID" value="BCM88064.1"/>
    <property type="molecule type" value="Genomic_DNA"/>
</dbReference>
<dbReference type="InterPro" id="IPR026001">
    <property type="entry name" value="Abi-like_C"/>
</dbReference>
<protein>
    <submittedName>
        <fullName evidence="2">Abortive infection protein</fullName>
    </submittedName>
</protein>
<name>A0A8H8X0Y9_9HYPH</name>
<dbReference type="Pfam" id="PF14355">
    <property type="entry name" value="Abi_C"/>
    <property type="match status" value="1"/>
</dbReference>
<keyword evidence="2" id="KW-0614">Plasmid</keyword>
<evidence type="ECO:0000313" key="2">
    <source>
        <dbReference type="EMBL" id="BCM88064.1"/>
    </source>
</evidence>
<evidence type="ECO:0000259" key="1">
    <source>
        <dbReference type="Pfam" id="PF14355"/>
    </source>
</evidence>
<dbReference type="Proteomes" id="UP000663508">
    <property type="component" value="Plasmid pVL1_5"/>
</dbReference>
<feature type="domain" description="Abortive infection protein-like C-terminal" evidence="1">
    <location>
        <begin position="180"/>
        <end position="246"/>
    </location>
</feature>
<sequence>MDLKHSEKRIIERVFDLHTGYVLNFTNRTFSEWFDDEFGITIFDDKYSYNGSSKGKYLRAFIEVEDGSTVGKVLRSLWSYYEKQTNFQPGPQADMDKKQLFEIIAIIEDKSGSIKTDAIEKFKKDETLDELINTIQRDISANKPAVALDRLHLYCMKKFSHLLDERNIDWTREEPLHSRVGKYVKVLEKERDLRKISLKVIKSSIGIFDDLNDIRNNCSFAHDNDLVDQAEARFIFDAISAILRFVKAVDTVRYGA</sequence>
<evidence type="ECO:0000313" key="3">
    <source>
        <dbReference type="Proteomes" id="UP000663508"/>
    </source>
</evidence>